<sequence length="111" mass="12628">MNERDPTLMSGVPELVVLRLLAKQEMYGYEIARSLKVLSSDALTLGEGVLYPALHAMESRGLLRSRARQVDGRRRIYYQLTRRGSKRLERLTASWKRISEGVERVLGGVKP</sequence>
<dbReference type="Pfam" id="PF03551">
    <property type="entry name" value="PadR"/>
    <property type="match status" value="1"/>
</dbReference>
<dbReference type="PANTHER" id="PTHR33169">
    <property type="entry name" value="PADR-FAMILY TRANSCRIPTIONAL REGULATOR"/>
    <property type="match status" value="1"/>
</dbReference>
<gene>
    <name evidence="2" type="ORF">B1A_15036</name>
</gene>
<reference evidence="2" key="1">
    <citation type="submission" date="2013-08" db="EMBL/GenBank/DDBJ databases">
        <authorList>
            <person name="Mendez C."/>
            <person name="Richter M."/>
            <person name="Ferrer M."/>
            <person name="Sanchez J."/>
        </authorList>
    </citation>
    <scope>NUCLEOTIDE SEQUENCE</scope>
</reference>
<dbReference type="AlphaFoldDB" id="T1AVA1"/>
<dbReference type="SUPFAM" id="SSF46785">
    <property type="entry name" value="Winged helix' DNA-binding domain"/>
    <property type="match status" value="1"/>
</dbReference>
<organism evidence="2">
    <name type="scientific">mine drainage metagenome</name>
    <dbReference type="NCBI Taxonomy" id="410659"/>
    <lineage>
        <taxon>unclassified sequences</taxon>
        <taxon>metagenomes</taxon>
        <taxon>ecological metagenomes</taxon>
    </lineage>
</organism>
<accession>T1AVA1</accession>
<dbReference type="InterPro" id="IPR036388">
    <property type="entry name" value="WH-like_DNA-bd_sf"/>
</dbReference>
<proteinExistence type="predicted"/>
<name>T1AVA1_9ZZZZ</name>
<protein>
    <submittedName>
        <fullName evidence="2">Transcriptional regulator, PadR-like family</fullName>
    </submittedName>
</protein>
<dbReference type="Gene3D" id="1.10.10.10">
    <property type="entry name" value="Winged helix-like DNA-binding domain superfamily/Winged helix DNA-binding domain"/>
    <property type="match status" value="1"/>
</dbReference>
<reference evidence="2" key="2">
    <citation type="journal article" date="2014" name="ISME J.">
        <title>Microbial stratification in low pH oxic and suboxic macroscopic growths along an acid mine drainage.</title>
        <authorList>
            <person name="Mendez-Garcia C."/>
            <person name="Mesa V."/>
            <person name="Sprenger R.R."/>
            <person name="Richter M."/>
            <person name="Diez M.S."/>
            <person name="Solano J."/>
            <person name="Bargiela R."/>
            <person name="Golyshina O.V."/>
            <person name="Manteca A."/>
            <person name="Ramos J.L."/>
            <person name="Gallego J.R."/>
            <person name="Llorente I."/>
            <person name="Martins Dos Santos V.A."/>
            <person name="Jensen O.N."/>
            <person name="Pelaez A.I."/>
            <person name="Sanchez J."/>
            <person name="Ferrer M."/>
        </authorList>
    </citation>
    <scope>NUCLEOTIDE SEQUENCE</scope>
</reference>
<dbReference type="PANTHER" id="PTHR33169:SF14">
    <property type="entry name" value="TRANSCRIPTIONAL REGULATOR RV3488"/>
    <property type="match status" value="1"/>
</dbReference>
<dbReference type="InterPro" id="IPR052509">
    <property type="entry name" value="Metal_resp_DNA-bind_regulator"/>
</dbReference>
<dbReference type="EMBL" id="AUZX01011031">
    <property type="protein sequence ID" value="EQD44639.1"/>
    <property type="molecule type" value="Genomic_DNA"/>
</dbReference>
<dbReference type="InterPro" id="IPR005149">
    <property type="entry name" value="Tscrpt_reg_PadR_N"/>
</dbReference>
<dbReference type="InterPro" id="IPR036390">
    <property type="entry name" value="WH_DNA-bd_sf"/>
</dbReference>
<evidence type="ECO:0000313" key="2">
    <source>
        <dbReference type="EMBL" id="EQD44639.1"/>
    </source>
</evidence>
<feature type="domain" description="Transcription regulator PadR N-terminal" evidence="1">
    <location>
        <begin position="17"/>
        <end position="89"/>
    </location>
</feature>
<evidence type="ECO:0000259" key="1">
    <source>
        <dbReference type="Pfam" id="PF03551"/>
    </source>
</evidence>
<comment type="caution">
    <text evidence="2">The sequence shown here is derived from an EMBL/GenBank/DDBJ whole genome shotgun (WGS) entry which is preliminary data.</text>
</comment>